<evidence type="ECO:0000256" key="1">
    <source>
        <dbReference type="ARBA" id="ARBA00022801"/>
    </source>
</evidence>
<dbReference type="SMART" id="SM00448">
    <property type="entry name" value="REC"/>
    <property type="match status" value="1"/>
</dbReference>
<evidence type="ECO:0000259" key="3">
    <source>
        <dbReference type="PROSITE" id="PS50110"/>
    </source>
</evidence>
<dbReference type="Gene3D" id="3.40.50.2300">
    <property type="match status" value="1"/>
</dbReference>
<dbReference type="Pfam" id="PF00072">
    <property type="entry name" value="Response_reg"/>
    <property type="match status" value="1"/>
</dbReference>
<dbReference type="InterPro" id="IPR001932">
    <property type="entry name" value="PPM-type_phosphatase-like_dom"/>
</dbReference>
<dbReference type="CDD" id="cd17574">
    <property type="entry name" value="REC_OmpR"/>
    <property type="match status" value="1"/>
</dbReference>
<proteinExistence type="predicted"/>
<dbReference type="SUPFAM" id="SSF52172">
    <property type="entry name" value="CheY-like"/>
    <property type="match status" value="1"/>
</dbReference>
<feature type="modified residue" description="4-aspartylphosphate" evidence="2">
    <location>
        <position position="57"/>
    </location>
</feature>
<dbReference type="PANTHER" id="PTHR43156">
    <property type="entry name" value="STAGE II SPORULATION PROTEIN E-RELATED"/>
    <property type="match status" value="1"/>
</dbReference>
<feature type="domain" description="Response regulatory" evidence="3">
    <location>
        <begin position="9"/>
        <end position="121"/>
    </location>
</feature>
<sequence>MTVSPPERRALVIEDDPDIRMLLASLLKREGFQVMEAGTVREGVEAARRGVDIITLDLNLPDGNGLDACAQIRPISDAYILMITARGSEIDRLQGLDTGADDYIVKPFSPRELVARINSLFRRQNRQLAASTAATEADADERQRAAQVQQSLLPRHGLQLPGYDIAGQFRPSRDVGGDFFDWYPTPDGMHFSVADAMGKGMGAALVAATVRAVLRSTAEEPDLARAFTSAAASLDADLERASSFVTLLHGRLTASDGAVDLIDAGHGLALHVSSDGSWRRLASGGVPLGTVPGWDWEVMTVTLAAGDALAIISDGLLDIYDTLDEFAAAAAEVVATSSSAADACDKLLILGEDPRVEDDVTAVVVRRTAGVGA</sequence>
<gene>
    <name evidence="4" type="ORF">GCM10009784_03350</name>
</gene>
<comment type="caution">
    <text evidence="4">The sequence shown here is derived from an EMBL/GenBank/DDBJ whole genome shotgun (WGS) entry which is preliminary data.</text>
</comment>
<dbReference type="InterPro" id="IPR036457">
    <property type="entry name" value="PPM-type-like_dom_sf"/>
</dbReference>
<organism evidence="4 5">
    <name type="scientific">Arthrobacter parietis</name>
    <dbReference type="NCBI Taxonomy" id="271434"/>
    <lineage>
        <taxon>Bacteria</taxon>
        <taxon>Bacillati</taxon>
        <taxon>Actinomycetota</taxon>
        <taxon>Actinomycetes</taxon>
        <taxon>Micrococcales</taxon>
        <taxon>Micrococcaceae</taxon>
        <taxon>Arthrobacter</taxon>
    </lineage>
</organism>
<evidence type="ECO:0000313" key="5">
    <source>
        <dbReference type="Proteomes" id="UP001500974"/>
    </source>
</evidence>
<protein>
    <recommendedName>
        <fullName evidence="3">Response regulatory domain-containing protein</fullName>
    </recommendedName>
</protein>
<dbReference type="Proteomes" id="UP001500974">
    <property type="component" value="Unassembled WGS sequence"/>
</dbReference>
<dbReference type="SUPFAM" id="SSF81606">
    <property type="entry name" value="PP2C-like"/>
    <property type="match status" value="1"/>
</dbReference>
<dbReference type="SMART" id="SM00331">
    <property type="entry name" value="PP2C_SIG"/>
    <property type="match status" value="1"/>
</dbReference>
<reference evidence="4 5" key="1">
    <citation type="journal article" date="2019" name="Int. J. Syst. Evol. Microbiol.">
        <title>The Global Catalogue of Microorganisms (GCM) 10K type strain sequencing project: providing services to taxonomists for standard genome sequencing and annotation.</title>
        <authorList>
            <consortium name="The Broad Institute Genomics Platform"/>
            <consortium name="The Broad Institute Genome Sequencing Center for Infectious Disease"/>
            <person name="Wu L."/>
            <person name="Ma J."/>
        </authorList>
    </citation>
    <scope>NUCLEOTIDE SEQUENCE [LARGE SCALE GENOMIC DNA]</scope>
    <source>
        <strain evidence="4 5">JCM 14917</strain>
    </source>
</reference>
<dbReference type="Gene3D" id="6.10.250.690">
    <property type="match status" value="1"/>
</dbReference>
<dbReference type="PROSITE" id="PS50110">
    <property type="entry name" value="RESPONSE_REGULATORY"/>
    <property type="match status" value="1"/>
</dbReference>
<evidence type="ECO:0000256" key="2">
    <source>
        <dbReference type="PROSITE-ProRule" id="PRU00169"/>
    </source>
</evidence>
<accession>A0ABN3AN11</accession>
<dbReference type="InterPro" id="IPR001789">
    <property type="entry name" value="Sig_transdc_resp-reg_receiver"/>
</dbReference>
<dbReference type="PANTHER" id="PTHR43156:SF2">
    <property type="entry name" value="STAGE II SPORULATION PROTEIN E"/>
    <property type="match status" value="1"/>
</dbReference>
<dbReference type="EMBL" id="BAAAON010000001">
    <property type="protein sequence ID" value="GAA2172537.1"/>
    <property type="molecule type" value="Genomic_DNA"/>
</dbReference>
<name>A0ABN3AN11_9MICC</name>
<dbReference type="InterPro" id="IPR052016">
    <property type="entry name" value="Bact_Sigma-Reg"/>
</dbReference>
<keyword evidence="5" id="KW-1185">Reference proteome</keyword>
<evidence type="ECO:0000313" key="4">
    <source>
        <dbReference type="EMBL" id="GAA2172537.1"/>
    </source>
</evidence>
<keyword evidence="2" id="KW-0597">Phosphoprotein</keyword>
<dbReference type="Pfam" id="PF07228">
    <property type="entry name" value="SpoIIE"/>
    <property type="match status" value="1"/>
</dbReference>
<dbReference type="RefSeq" id="WP_346027249.1">
    <property type="nucleotide sequence ID" value="NZ_BAAAON010000001.1"/>
</dbReference>
<dbReference type="Gene3D" id="3.60.40.10">
    <property type="entry name" value="PPM-type phosphatase domain"/>
    <property type="match status" value="1"/>
</dbReference>
<keyword evidence="1" id="KW-0378">Hydrolase</keyword>
<dbReference type="InterPro" id="IPR011006">
    <property type="entry name" value="CheY-like_superfamily"/>
</dbReference>